<comment type="similarity">
    <text evidence="3">Belongs to the DPH1/DPH2 family. DPH2 subfamily.</text>
</comment>
<dbReference type="SFLD" id="SFLDS00032">
    <property type="entry name" value="Radical_SAM_3-amino-3-carboxyp"/>
    <property type="match status" value="1"/>
</dbReference>
<keyword evidence="4" id="KW-0479">Metal-binding</keyword>
<keyword evidence="6" id="KW-0411">Iron-sulfur</keyword>
<dbReference type="NCBIfam" id="TIGR00322">
    <property type="entry name" value="diphth2_R"/>
    <property type="match status" value="1"/>
</dbReference>
<dbReference type="AlphaFoldDB" id="A0AAN9KWK7"/>
<dbReference type="SFLD" id="SFLDG01121">
    <property type="entry name" value="Diphthamide_biosynthesis"/>
    <property type="match status" value="1"/>
</dbReference>
<dbReference type="FunFam" id="3.40.50.11860:FF:000001">
    <property type="entry name" value="2-(3-amino-3-carboxypropyl)histidine synthase subunit 2"/>
    <property type="match status" value="1"/>
</dbReference>
<dbReference type="GO" id="GO:0046872">
    <property type="term" value="F:metal ion binding"/>
    <property type="evidence" value="ECO:0007669"/>
    <property type="project" value="UniProtKB-KW"/>
</dbReference>
<dbReference type="PANTHER" id="PTHR10762:SF2">
    <property type="entry name" value="2-(3-AMINO-3-CARBOXYPROPYL)HISTIDINE SYNTHASE SUBUNIT 2"/>
    <property type="match status" value="1"/>
</dbReference>
<organism evidence="8 9">
    <name type="scientific">Canavalia gladiata</name>
    <name type="common">Sword bean</name>
    <name type="synonym">Dolichos gladiatus</name>
    <dbReference type="NCBI Taxonomy" id="3824"/>
    <lineage>
        <taxon>Eukaryota</taxon>
        <taxon>Viridiplantae</taxon>
        <taxon>Streptophyta</taxon>
        <taxon>Embryophyta</taxon>
        <taxon>Tracheophyta</taxon>
        <taxon>Spermatophyta</taxon>
        <taxon>Magnoliopsida</taxon>
        <taxon>eudicotyledons</taxon>
        <taxon>Gunneridae</taxon>
        <taxon>Pentapetalae</taxon>
        <taxon>rosids</taxon>
        <taxon>fabids</taxon>
        <taxon>Fabales</taxon>
        <taxon>Fabaceae</taxon>
        <taxon>Papilionoideae</taxon>
        <taxon>50 kb inversion clade</taxon>
        <taxon>NPAAA clade</taxon>
        <taxon>indigoferoid/millettioid clade</taxon>
        <taxon>Phaseoleae</taxon>
        <taxon>Canavalia</taxon>
    </lineage>
</organism>
<evidence type="ECO:0000256" key="3">
    <source>
        <dbReference type="ARBA" id="ARBA00006179"/>
    </source>
</evidence>
<gene>
    <name evidence="8" type="ORF">VNO77_29404</name>
</gene>
<feature type="compositionally biased region" description="Polar residues" evidence="7">
    <location>
        <begin position="465"/>
        <end position="476"/>
    </location>
</feature>
<evidence type="ECO:0000256" key="5">
    <source>
        <dbReference type="ARBA" id="ARBA00023004"/>
    </source>
</evidence>
<dbReference type="GO" id="GO:0017183">
    <property type="term" value="P:protein histidyl modification to diphthamide"/>
    <property type="evidence" value="ECO:0007669"/>
    <property type="project" value="InterPro"/>
</dbReference>
<feature type="region of interest" description="Disordered" evidence="7">
    <location>
        <begin position="465"/>
        <end position="496"/>
    </location>
</feature>
<evidence type="ECO:0000256" key="2">
    <source>
        <dbReference type="ARBA" id="ARBA00005156"/>
    </source>
</evidence>
<evidence type="ECO:0000256" key="1">
    <source>
        <dbReference type="ARBA" id="ARBA00001966"/>
    </source>
</evidence>
<keyword evidence="5" id="KW-0408">Iron</keyword>
<keyword evidence="9" id="KW-1185">Reference proteome</keyword>
<protein>
    <recommendedName>
        <fullName evidence="10">2-(3-amino-3-carboxypropyl)histidine synthase subunit 2</fullName>
    </recommendedName>
</protein>
<name>A0AAN9KWK7_CANGL</name>
<dbReference type="GO" id="GO:0090560">
    <property type="term" value="F:2-(3-amino-3-carboxypropyl)histidine synthase activity"/>
    <property type="evidence" value="ECO:0007669"/>
    <property type="project" value="InterPro"/>
</dbReference>
<dbReference type="InterPro" id="IPR042265">
    <property type="entry name" value="DPH1/DPH2_3"/>
</dbReference>
<comment type="caution">
    <text evidence="8">The sequence shown here is derived from an EMBL/GenBank/DDBJ whole genome shotgun (WGS) entry which is preliminary data.</text>
</comment>
<comment type="pathway">
    <text evidence="2">Protein modification; peptidyl-diphthamide biosynthesis.</text>
</comment>
<evidence type="ECO:0000256" key="4">
    <source>
        <dbReference type="ARBA" id="ARBA00022723"/>
    </source>
</evidence>
<dbReference type="EMBL" id="JAYMYQ010000006">
    <property type="protein sequence ID" value="KAK7325245.1"/>
    <property type="molecule type" value="Genomic_DNA"/>
</dbReference>
<proteinExistence type="inferred from homology"/>
<sequence>MDFESNYDIAASAHFIHTHKFTRVALQFPDNLLKDSTRVVAALRKKLESLREFDITGSGDETNVRLFVMADTTYGSCCIDEVGASHNNADCVIHYGHTCFSPTTTLPAFFVFGKSSICVADCVESMSKYALTNSKPIMVLFGLEYAHSIQEIKRTLLESSTTSGFDLNHQPLRFADVPSSVMFPSNDIKKINGLQEPASGWNGASETIYSIGGLTWKLPEGQNMEDYLLFWIGHDDSAFANVVLTFNACEIVRYNANENQMVTDLFQQRRILKRRYYLVEKAKDANIVGILVGTLGVAGYIHMINQMMELITQAGKKAYTLVMGKPNPAKLANFPECDVFLYISCAQTALLDSKEYLAPVITPFEAMIAFNRGSQWTGAYVMEFRDLISLPQMEVGNQEEARFSFLQGGYVEDFENQENVEEERDALALVNATEKALQLQNKSNSLLKGDARSGAEFFANRSYQGLNMPNENTSPESYFIGRRGRASGYEDETSKQ</sequence>
<dbReference type="PANTHER" id="PTHR10762">
    <property type="entry name" value="DIPHTHAMIDE BIOSYNTHESIS PROTEIN"/>
    <property type="match status" value="1"/>
</dbReference>
<evidence type="ECO:0008006" key="10">
    <source>
        <dbReference type="Google" id="ProtNLM"/>
    </source>
</evidence>
<evidence type="ECO:0000313" key="8">
    <source>
        <dbReference type="EMBL" id="KAK7325245.1"/>
    </source>
</evidence>
<dbReference type="Gene3D" id="3.40.50.11840">
    <property type="entry name" value="Diphthamide synthesis DPH1/DPH2 domain 1"/>
    <property type="match status" value="1"/>
</dbReference>
<evidence type="ECO:0000256" key="6">
    <source>
        <dbReference type="ARBA" id="ARBA00023014"/>
    </source>
</evidence>
<comment type="cofactor">
    <cofactor evidence="1">
        <name>[4Fe-4S] cluster</name>
        <dbReference type="ChEBI" id="CHEBI:49883"/>
    </cofactor>
</comment>
<accession>A0AAN9KWK7</accession>
<dbReference type="InterPro" id="IPR042263">
    <property type="entry name" value="DPH1/DPH2_1"/>
</dbReference>
<reference evidence="8 9" key="1">
    <citation type="submission" date="2024-01" db="EMBL/GenBank/DDBJ databases">
        <title>The genomes of 5 underutilized Papilionoideae crops provide insights into root nodulation and disease resistanc.</title>
        <authorList>
            <person name="Jiang F."/>
        </authorList>
    </citation>
    <scope>NUCLEOTIDE SEQUENCE [LARGE SCALE GENOMIC DNA]</scope>
    <source>
        <strain evidence="8">LVBAO_FW01</strain>
        <tissue evidence="8">Leaves</tissue>
    </source>
</reference>
<dbReference type="Pfam" id="PF01866">
    <property type="entry name" value="Diphthamide_syn"/>
    <property type="match status" value="1"/>
</dbReference>
<dbReference type="Proteomes" id="UP001367508">
    <property type="component" value="Unassembled WGS sequence"/>
</dbReference>
<dbReference type="GO" id="GO:0051536">
    <property type="term" value="F:iron-sulfur cluster binding"/>
    <property type="evidence" value="ECO:0007669"/>
    <property type="project" value="UniProtKB-KW"/>
</dbReference>
<dbReference type="InterPro" id="IPR016435">
    <property type="entry name" value="DPH1/DPH2"/>
</dbReference>
<evidence type="ECO:0000313" key="9">
    <source>
        <dbReference type="Proteomes" id="UP001367508"/>
    </source>
</evidence>
<evidence type="ECO:0000256" key="7">
    <source>
        <dbReference type="SAM" id="MobiDB-lite"/>
    </source>
</evidence>
<dbReference type="Gene3D" id="3.40.50.11860">
    <property type="entry name" value="Diphthamide synthesis DPH1/DPH2 domain 3"/>
    <property type="match status" value="1"/>
</dbReference>